<proteinExistence type="predicted"/>
<accession>A0A9D0Z3G2</accession>
<dbReference type="InterPro" id="IPR029044">
    <property type="entry name" value="Nucleotide-diphossugar_trans"/>
</dbReference>
<evidence type="ECO:0000313" key="1">
    <source>
        <dbReference type="EMBL" id="HIQ68215.1"/>
    </source>
</evidence>
<dbReference type="AlphaFoldDB" id="A0A9D0Z3G2"/>
<sequence length="277" mass="31713">MEREIGAIVVLYNVTCRDSSTCQALQGLENPVLVIVYDNSTRDMGNRQACRELGWTYLGGEGNRGLSVAYNAAIQCLRDRNWQGLVCLFDDDSAFDENYFRCLREVSGKSPCKIFVPVIVSGEKILSPVELLPGQRVRRFAHQQELESYRGEHLSAINSGMAVDISLFDNYRYDEHIFLDGIDHTFVADMKKRGEQICVIPYRCIHGFSGDQHPPKAEALTRFSIFARDYGYILRNQRSQYWRLVGKRAAHLIIQYRALAFAGVFFRNLRDPGVRRK</sequence>
<dbReference type="EMBL" id="DVFK01000091">
    <property type="protein sequence ID" value="HIQ68215.1"/>
    <property type="molecule type" value="Genomic_DNA"/>
</dbReference>
<reference evidence="1" key="2">
    <citation type="journal article" date="2021" name="PeerJ">
        <title>Extensive microbial diversity within the chicken gut microbiome revealed by metagenomics and culture.</title>
        <authorList>
            <person name="Gilroy R."/>
            <person name="Ravi A."/>
            <person name="Getino M."/>
            <person name="Pursley I."/>
            <person name="Horton D.L."/>
            <person name="Alikhan N.F."/>
            <person name="Baker D."/>
            <person name="Gharbi K."/>
            <person name="Hall N."/>
            <person name="Watson M."/>
            <person name="Adriaenssens E.M."/>
            <person name="Foster-Nyarko E."/>
            <person name="Jarju S."/>
            <person name="Secka A."/>
            <person name="Antonio M."/>
            <person name="Oren A."/>
            <person name="Chaudhuri R.R."/>
            <person name="La Ragione R."/>
            <person name="Hildebrand F."/>
            <person name="Pallen M.J."/>
        </authorList>
    </citation>
    <scope>NUCLEOTIDE SEQUENCE</scope>
    <source>
        <strain evidence="1">13361</strain>
    </source>
</reference>
<comment type="caution">
    <text evidence="1">The sequence shown here is derived from an EMBL/GenBank/DDBJ whole genome shotgun (WGS) entry which is preliminary data.</text>
</comment>
<gene>
    <name evidence="1" type="ORF">IAB74_06885</name>
</gene>
<protein>
    <submittedName>
        <fullName evidence="1">Glycosyltransferase</fullName>
    </submittedName>
</protein>
<dbReference type="Gene3D" id="3.90.550.10">
    <property type="entry name" value="Spore Coat Polysaccharide Biosynthesis Protein SpsA, Chain A"/>
    <property type="match status" value="1"/>
</dbReference>
<dbReference type="SUPFAM" id="SSF53448">
    <property type="entry name" value="Nucleotide-diphospho-sugar transferases"/>
    <property type="match status" value="1"/>
</dbReference>
<reference evidence="1" key="1">
    <citation type="submission" date="2020-10" db="EMBL/GenBank/DDBJ databases">
        <authorList>
            <person name="Gilroy R."/>
        </authorList>
    </citation>
    <scope>NUCLEOTIDE SEQUENCE</scope>
    <source>
        <strain evidence="1">13361</strain>
    </source>
</reference>
<dbReference type="Proteomes" id="UP000886796">
    <property type="component" value="Unassembled WGS sequence"/>
</dbReference>
<name>A0A9D0Z3G2_9FIRM</name>
<evidence type="ECO:0000313" key="2">
    <source>
        <dbReference type="Proteomes" id="UP000886796"/>
    </source>
</evidence>
<organism evidence="1 2">
    <name type="scientific">Candidatus Faecousia excrementigallinarum</name>
    <dbReference type="NCBI Taxonomy" id="2840806"/>
    <lineage>
        <taxon>Bacteria</taxon>
        <taxon>Bacillati</taxon>
        <taxon>Bacillota</taxon>
        <taxon>Clostridia</taxon>
        <taxon>Eubacteriales</taxon>
        <taxon>Oscillospiraceae</taxon>
        <taxon>Faecousia</taxon>
    </lineage>
</organism>